<dbReference type="SUPFAM" id="SSF55811">
    <property type="entry name" value="Nudix"/>
    <property type="match status" value="1"/>
</dbReference>
<comment type="similarity">
    <text evidence="1">Belongs to the Nudix hydrolase family.</text>
</comment>
<dbReference type="CDD" id="cd04670">
    <property type="entry name" value="NUDIX_ASFGF2_Nudt6"/>
    <property type="match status" value="1"/>
</dbReference>
<dbReference type="Proteomes" id="UP000593562">
    <property type="component" value="Unassembled WGS sequence"/>
</dbReference>
<dbReference type="PANTHER" id="PTHR13994:SF29">
    <property type="entry name" value="NUDIX HYDROLASE 2"/>
    <property type="match status" value="1"/>
</dbReference>
<evidence type="ECO:0000313" key="6">
    <source>
        <dbReference type="Proteomes" id="UP000593562"/>
    </source>
</evidence>
<proteinExistence type="inferred from homology"/>
<evidence type="ECO:0000256" key="3">
    <source>
        <dbReference type="ARBA" id="ARBA00022801"/>
    </source>
</evidence>
<dbReference type="GO" id="GO:0035529">
    <property type="term" value="F:NADH pyrophosphatase activity"/>
    <property type="evidence" value="ECO:0007669"/>
    <property type="project" value="TreeGrafter"/>
</dbReference>
<dbReference type="Pfam" id="PF18290">
    <property type="entry name" value="Nudix_hydro"/>
    <property type="match status" value="1"/>
</dbReference>
<dbReference type="PROSITE" id="PS51462">
    <property type="entry name" value="NUDIX"/>
    <property type="match status" value="1"/>
</dbReference>
<dbReference type="PRINTS" id="PR01356">
    <property type="entry name" value="GFGPROTEIN"/>
</dbReference>
<evidence type="ECO:0000259" key="4">
    <source>
        <dbReference type="PROSITE" id="PS51462"/>
    </source>
</evidence>
<dbReference type="Gene3D" id="3.90.79.10">
    <property type="entry name" value="Nucleoside Triphosphate Pyrophosphohydrolase"/>
    <property type="match status" value="1"/>
</dbReference>
<dbReference type="OrthoDB" id="447842at2759"/>
<protein>
    <submittedName>
        <fullName evidence="5">Nudix hydrolase 2-like</fullName>
    </submittedName>
</protein>
<dbReference type="EMBL" id="JAAARO010000021">
    <property type="protein sequence ID" value="KAF5728834.1"/>
    <property type="molecule type" value="Genomic_DNA"/>
</dbReference>
<dbReference type="InParanoid" id="A0A7J7C3X7"/>
<dbReference type="PANTHER" id="PTHR13994">
    <property type="entry name" value="NUDIX HYDROLASE RELATED"/>
    <property type="match status" value="1"/>
</dbReference>
<dbReference type="GO" id="GO:0047631">
    <property type="term" value="F:ADP-ribose diphosphatase activity"/>
    <property type="evidence" value="ECO:0007669"/>
    <property type="project" value="TreeGrafter"/>
</dbReference>
<dbReference type="FunFam" id="3.90.79.10:FF:000015">
    <property type="entry name" value="Nudix hydrolase 8"/>
    <property type="match status" value="1"/>
</dbReference>
<dbReference type="Gene3D" id="3.40.630.30">
    <property type="match status" value="1"/>
</dbReference>
<dbReference type="InterPro" id="IPR040618">
    <property type="entry name" value="Pre-Nudix"/>
</dbReference>
<organism evidence="5 6">
    <name type="scientific">Tripterygium wilfordii</name>
    <name type="common">Thunder God vine</name>
    <dbReference type="NCBI Taxonomy" id="458696"/>
    <lineage>
        <taxon>Eukaryota</taxon>
        <taxon>Viridiplantae</taxon>
        <taxon>Streptophyta</taxon>
        <taxon>Embryophyta</taxon>
        <taxon>Tracheophyta</taxon>
        <taxon>Spermatophyta</taxon>
        <taxon>Magnoliopsida</taxon>
        <taxon>eudicotyledons</taxon>
        <taxon>Gunneridae</taxon>
        <taxon>Pentapetalae</taxon>
        <taxon>rosids</taxon>
        <taxon>fabids</taxon>
        <taxon>Celastrales</taxon>
        <taxon>Celastraceae</taxon>
        <taxon>Tripterygium</taxon>
    </lineage>
</organism>
<dbReference type="FunCoup" id="A0A7J7C3X7">
    <property type="interactions" value="784"/>
</dbReference>
<dbReference type="InterPro" id="IPR003293">
    <property type="entry name" value="Nudix_hydrolase6-like"/>
</dbReference>
<comment type="caution">
    <text evidence="5">The sequence shown here is derived from an EMBL/GenBank/DDBJ whole genome shotgun (WGS) entry which is preliminary data.</text>
</comment>
<dbReference type="GO" id="GO:0051287">
    <property type="term" value="F:NAD binding"/>
    <property type="evidence" value="ECO:0007669"/>
    <property type="project" value="TreeGrafter"/>
</dbReference>
<feature type="domain" description="Nudix hydrolase" evidence="4">
    <location>
        <begin position="178"/>
        <end position="310"/>
    </location>
</feature>
<reference evidence="5 6" key="1">
    <citation type="journal article" date="2020" name="Nat. Commun.">
        <title>Genome of Tripterygium wilfordii and identification of cytochrome P450 involved in triptolide biosynthesis.</title>
        <authorList>
            <person name="Tu L."/>
            <person name="Su P."/>
            <person name="Zhang Z."/>
            <person name="Gao L."/>
            <person name="Wang J."/>
            <person name="Hu T."/>
            <person name="Zhou J."/>
            <person name="Zhang Y."/>
            <person name="Zhao Y."/>
            <person name="Liu Y."/>
            <person name="Song Y."/>
            <person name="Tong Y."/>
            <person name="Lu Y."/>
            <person name="Yang J."/>
            <person name="Xu C."/>
            <person name="Jia M."/>
            <person name="Peters R.J."/>
            <person name="Huang L."/>
            <person name="Gao W."/>
        </authorList>
    </citation>
    <scope>NUCLEOTIDE SEQUENCE [LARGE SCALE GENOMIC DNA]</scope>
    <source>
        <strain evidence="6">cv. XIE 37</strain>
        <tissue evidence="5">Leaf</tissue>
    </source>
</reference>
<dbReference type="GO" id="GO:0046872">
    <property type="term" value="F:metal ion binding"/>
    <property type="evidence" value="ECO:0007669"/>
    <property type="project" value="UniProtKB-KW"/>
</dbReference>
<keyword evidence="3 5" id="KW-0378">Hydrolase</keyword>
<dbReference type="FunFam" id="3.40.630.30:FF:000016">
    <property type="entry name" value="nudix hydrolase 2"/>
    <property type="match status" value="1"/>
</dbReference>
<evidence type="ECO:0000313" key="5">
    <source>
        <dbReference type="EMBL" id="KAF5728834.1"/>
    </source>
</evidence>
<gene>
    <name evidence="5" type="ORF">HS088_TW21G00988</name>
</gene>
<accession>A0A7J7C3X7</accession>
<evidence type="ECO:0000256" key="1">
    <source>
        <dbReference type="ARBA" id="ARBA00005582"/>
    </source>
</evidence>
<dbReference type="AlphaFoldDB" id="A0A7J7C3X7"/>
<keyword evidence="6" id="KW-1185">Reference proteome</keyword>
<dbReference type="Pfam" id="PF00293">
    <property type="entry name" value="NUDIX"/>
    <property type="match status" value="1"/>
</dbReference>
<keyword evidence="2" id="KW-0479">Metal-binding</keyword>
<evidence type="ECO:0000256" key="2">
    <source>
        <dbReference type="ARBA" id="ARBA00022723"/>
    </source>
</evidence>
<sequence>MSLLLSNLSMMPIKMGKYLSKPCIPESSLLGSTSRRSLKSLAPKLLTKHSKGSWVRSTVAFRIRVMSASMNSSSPLAAENEVREVKLLDAINDDHEGVIVNMKEPMDSKAFSSALRASIVHWKHQGKKGIWIQLPIELVNLVEPAVKEGFWYHHAEPKHLMLVYWIPEGIHTLPANASHRVGIGAFVMNDKREVLVVQEKSGVLRGKSIWKFPTGVVDEGEDICAAAVREVKEETAIEAEFVEVLSFRQSHKSFFGKSDLFFLCMLRPLSFDIQAQESEIEAAQWMPCEEYAAQPFVQENELLKYLYDVCLAKKDKGYSGFSSVPTTSSFSDKRHYLYLNSQDLNGKYGGL</sequence>
<name>A0A7J7C3X7_TRIWF</name>
<dbReference type="InterPro" id="IPR015797">
    <property type="entry name" value="NUDIX_hydrolase-like_dom_sf"/>
</dbReference>
<dbReference type="InterPro" id="IPR000086">
    <property type="entry name" value="NUDIX_hydrolase_dom"/>
</dbReference>